<organism evidence="2 3">
    <name type="scientific">Cudoniella acicularis</name>
    <dbReference type="NCBI Taxonomy" id="354080"/>
    <lineage>
        <taxon>Eukaryota</taxon>
        <taxon>Fungi</taxon>
        <taxon>Dikarya</taxon>
        <taxon>Ascomycota</taxon>
        <taxon>Pezizomycotina</taxon>
        <taxon>Leotiomycetes</taxon>
        <taxon>Helotiales</taxon>
        <taxon>Tricladiaceae</taxon>
        <taxon>Cudoniella</taxon>
    </lineage>
</organism>
<feature type="compositionally biased region" description="Polar residues" evidence="1">
    <location>
        <begin position="45"/>
        <end position="59"/>
    </location>
</feature>
<protein>
    <submittedName>
        <fullName evidence="2">Uncharacterized protein</fullName>
    </submittedName>
</protein>
<comment type="caution">
    <text evidence="2">The sequence shown here is derived from an EMBL/GenBank/DDBJ whole genome shotgun (WGS) entry which is preliminary data.</text>
</comment>
<evidence type="ECO:0000313" key="3">
    <source>
        <dbReference type="Proteomes" id="UP000566819"/>
    </source>
</evidence>
<dbReference type="Proteomes" id="UP000566819">
    <property type="component" value="Unassembled WGS sequence"/>
</dbReference>
<feature type="compositionally biased region" description="Basic and acidic residues" evidence="1">
    <location>
        <begin position="80"/>
        <end position="91"/>
    </location>
</feature>
<keyword evidence="3" id="KW-1185">Reference proteome</keyword>
<name>A0A8H4W464_9HELO</name>
<sequence length="143" mass="16133">MITKHNIPEMEPQHEEGVVARAEVDGTAVTEEEQLRGRHQLETFGHSSTSIPNPRNQTPNLPPAGPRNPAQAKVQLLTDRISKTREEKENLTARQAQPENEEEERKMQLLKDKIERIQELEDLEEQTKREILDAALRGGGDGG</sequence>
<reference evidence="2 3" key="1">
    <citation type="submission" date="2020-03" db="EMBL/GenBank/DDBJ databases">
        <title>Draft Genome Sequence of Cudoniella acicularis.</title>
        <authorList>
            <person name="Buettner E."/>
            <person name="Kellner H."/>
        </authorList>
    </citation>
    <scope>NUCLEOTIDE SEQUENCE [LARGE SCALE GENOMIC DNA]</scope>
    <source>
        <strain evidence="2 3">DSM 108380</strain>
    </source>
</reference>
<feature type="region of interest" description="Disordered" evidence="1">
    <location>
        <begin position="30"/>
        <end position="104"/>
    </location>
</feature>
<accession>A0A8H4W464</accession>
<evidence type="ECO:0000313" key="2">
    <source>
        <dbReference type="EMBL" id="KAF4633553.1"/>
    </source>
</evidence>
<dbReference type="AlphaFoldDB" id="A0A8H4W464"/>
<proteinExistence type="predicted"/>
<dbReference type="EMBL" id="JAAMPI010000250">
    <property type="protein sequence ID" value="KAF4633553.1"/>
    <property type="molecule type" value="Genomic_DNA"/>
</dbReference>
<gene>
    <name evidence="2" type="ORF">G7Y89_g4567</name>
</gene>
<evidence type="ECO:0000256" key="1">
    <source>
        <dbReference type="SAM" id="MobiDB-lite"/>
    </source>
</evidence>